<accession>A0A6J3MAD8</accession>
<feature type="compositionally biased region" description="Basic residues" evidence="1">
    <location>
        <begin position="7"/>
        <end position="16"/>
    </location>
</feature>
<dbReference type="GeneID" id="54361931"/>
<dbReference type="OrthoDB" id="5430717at2759"/>
<protein>
    <submittedName>
        <fullName evidence="3">Uncharacterized protein</fullName>
    </submittedName>
</protein>
<dbReference type="RefSeq" id="XP_033461854.1">
    <property type="nucleotide sequence ID" value="XM_033604131.1"/>
</dbReference>
<dbReference type="Proteomes" id="UP000504637">
    <property type="component" value="Unplaced"/>
</dbReference>
<feature type="region of interest" description="Disordered" evidence="1">
    <location>
        <begin position="1"/>
        <end position="81"/>
    </location>
</feature>
<evidence type="ECO:0000256" key="1">
    <source>
        <dbReference type="SAM" id="MobiDB-lite"/>
    </source>
</evidence>
<proteinExistence type="predicted"/>
<reference evidence="3" key="3">
    <citation type="submission" date="2025-08" db="UniProtKB">
        <authorList>
            <consortium name="RefSeq"/>
        </authorList>
    </citation>
    <scope>IDENTIFICATION</scope>
    <source>
        <strain evidence="3">CBS 342.82</strain>
    </source>
</reference>
<reference evidence="3" key="2">
    <citation type="submission" date="2020-04" db="EMBL/GenBank/DDBJ databases">
        <authorList>
            <consortium name="NCBI Genome Project"/>
        </authorList>
    </citation>
    <scope>NUCLEOTIDE SEQUENCE</scope>
    <source>
        <strain evidence="3">CBS 342.82</strain>
    </source>
</reference>
<keyword evidence="2" id="KW-1185">Reference proteome</keyword>
<organism evidence="3">
    <name type="scientific">Dissoconium aciculare CBS 342.82</name>
    <dbReference type="NCBI Taxonomy" id="1314786"/>
    <lineage>
        <taxon>Eukaryota</taxon>
        <taxon>Fungi</taxon>
        <taxon>Dikarya</taxon>
        <taxon>Ascomycota</taxon>
        <taxon>Pezizomycotina</taxon>
        <taxon>Dothideomycetes</taxon>
        <taxon>Dothideomycetidae</taxon>
        <taxon>Mycosphaerellales</taxon>
        <taxon>Dissoconiaceae</taxon>
        <taxon>Dissoconium</taxon>
    </lineage>
</organism>
<name>A0A6J3MAD8_9PEZI</name>
<feature type="compositionally biased region" description="Polar residues" evidence="1">
    <location>
        <begin position="57"/>
        <end position="68"/>
    </location>
</feature>
<sequence>MDELNQWRRRAQRSRSRTPAARDRQQDDYQPTTPVKHTKSKLSSSSTPTLRKKSLTEHFTPSRFSCRTTDPPPPDPSAEAGMDSVLRRLMSRPCAPLDVQFNGVLLRIFEAFLSLRDERDTLQARLDVACDERKGLVAKFEITQGEWRRERDEYRAEVKKLEVLLARTGDHGVKEVMLARQESLIRRPVRPHRPDDEKIAVKENVMEVLDRTLSRDRQVWSKQRGNLGFHREIHSAGDIR</sequence>
<dbReference type="AlphaFoldDB" id="A0A6J3MAD8"/>
<evidence type="ECO:0000313" key="2">
    <source>
        <dbReference type="Proteomes" id="UP000504637"/>
    </source>
</evidence>
<gene>
    <name evidence="3" type="ORF">K489DRAFT_377337</name>
</gene>
<evidence type="ECO:0000313" key="3">
    <source>
        <dbReference type="RefSeq" id="XP_033461854.1"/>
    </source>
</evidence>
<reference evidence="3" key="1">
    <citation type="submission" date="2020-01" db="EMBL/GenBank/DDBJ databases">
        <authorList>
            <consortium name="DOE Joint Genome Institute"/>
            <person name="Haridas S."/>
            <person name="Albert R."/>
            <person name="Binder M."/>
            <person name="Bloem J."/>
            <person name="Labutti K."/>
            <person name="Salamov A."/>
            <person name="Andreopoulos B."/>
            <person name="Baker S.E."/>
            <person name="Barry K."/>
            <person name="Bills G."/>
            <person name="Bluhm B.H."/>
            <person name="Cannon C."/>
            <person name="Castanera R."/>
            <person name="Culley D.E."/>
            <person name="Daum C."/>
            <person name="Ezra D."/>
            <person name="Gonzalez J.B."/>
            <person name="Henrissat B."/>
            <person name="Kuo A."/>
            <person name="Liang C."/>
            <person name="Lipzen A."/>
            <person name="Lutzoni F."/>
            <person name="Magnuson J."/>
            <person name="Mondo S."/>
            <person name="Nolan M."/>
            <person name="Ohm R."/>
            <person name="Pangilinan J."/>
            <person name="Park H.-J."/>
            <person name="Ramirez L."/>
            <person name="Alfaro M."/>
            <person name="Sun H."/>
            <person name="Tritt A."/>
            <person name="Yoshinaga Y."/>
            <person name="Zwiers L.-H."/>
            <person name="Turgeon B.G."/>
            <person name="Goodwin S.B."/>
            <person name="Spatafora J.W."/>
            <person name="Crous P.W."/>
            <person name="Grigoriev I.V."/>
        </authorList>
    </citation>
    <scope>NUCLEOTIDE SEQUENCE</scope>
    <source>
        <strain evidence="3">CBS 342.82</strain>
    </source>
</reference>